<gene>
    <name evidence="3" type="ORF">G7Y85_19415</name>
</gene>
<evidence type="ECO:0000313" key="3">
    <source>
        <dbReference type="EMBL" id="NGY06949.1"/>
    </source>
</evidence>
<dbReference type="Gene3D" id="2.120.10.30">
    <property type="entry name" value="TolB, C-terminal domain"/>
    <property type="match status" value="1"/>
</dbReference>
<dbReference type="CDD" id="cd05819">
    <property type="entry name" value="NHL"/>
    <property type="match status" value="1"/>
</dbReference>
<dbReference type="SUPFAM" id="SSF63825">
    <property type="entry name" value="YWTD domain"/>
    <property type="match status" value="1"/>
</dbReference>
<sequence>MRLRRAFAASSLSVRRLMPKSALALIASASLLTACGGGGGSGKIDWQTAFQVIGHTDFMKTSTNDGQSTPQGYTLATPFGNVGTDGTKLYVADTANNRVLVWPSIPNTNGQAATVVIGQTDLTSKSSGTTSTKLSSPSTAFLSASGQLVVADTGNNRVLIWNTAPTTQAQANTAPDVIVGDGGSGVTGHTLNGPTSAIIVNNKLIVCDTYNNRVLVWNSVPTSTTQDASIVLGQASFTTNGDDDDAKSMFQPNSVWSDGAQLLVADTGNYRVLYWRTFPQVTAGPATNVVGQTDFSRSTYSTSASTFVSPTGVTSDGAQFWVADRGSNRVLKFDSMPASNGLSASLVYGQGDLSFTSSAANDDNQDGKTDNDDSDQKNGAATEHTLNGPTGVYVEGGVLYITDRSNSRVEMYIP</sequence>
<feature type="chain" id="PRO_5027097437" description="NHL repeat containing protein" evidence="2">
    <location>
        <begin position="25"/>
        <end position="414"/>
    </location>
</feature>
<comment type="caution">
    <text evidence="3">The sequence shown here is derived from an EMBL/GenBank/DDBJ whole genome shotgun (WGS) entry which is preliminary data.</text>
</comment>
<feature type="compositionally biased region" description="Basic and acidic residues" evidence="1">
    <location>
        <begin position="365"/>
        <end position="376"/>
    </location>
</feature>
<evidence type="ECO:0000313" key="4">
    <source>
        <dbReference type="Proteomes" id="UP000472676"/>
    </source>
</evidence>
<dbReference type="InterPro" id="IPR050952">
    <property type="entry name" value="TRIM-NHL_E3_ligases"/>
</dbReference>
<keyword evidence="4" id="KW-1185">Reference proteome</keyword>
<dbReference type="PANTHER" id="PTHR24104">
    <property type="entry name" value="E3 UBIQUITIN-PROTEIN LIGASE NHLRC1-RELATED"/>
    <property type="match status" value="1"/>
</dbReference>
<evidence type="ECO:0000256" key="1">
    <source>
        <dbReference type="SAM" id="MobiDB-lite"/>
    </source>
</evidence>
<proteinExistence type="predicted"/>
<evidence type="ECO:0000256" key="2">
    <source>
        <dbReference type="SAM" id="SignalP"/>
    </source>
</evidence>
<dbReference type="InterPro" id="IPR011042">
    <property type="entry name" value="6-blade_b-propeller_TolB-like"/>
</dbReference>
<reference evidence="3 4" key="1">
    <citation type="journal article" date="2014" name="Int. J. Syst. Evol. Microbiol.">
        <title>Solimonas terrae sp. nov., isolated from soil.</title>
        <authorList>
            <person name="Kim S.J."/>
            <person name="Moon J.Y."/>
            <person name="Weon H.Y."/>
            <person name="Ahn J.H."/>
            <person name="Chen W.M."/>
            <person name="Kwon S.W."/>
        </authorList>
    </citation>
    <scope>NUCLEOTIDE SEQUENCE [LARGE SCALE GENOMIC DNA]</scope>
    <source>
        <strain evidence="3 4">KIS83-12</strain>
    </source>
</reference>
<feature type="signal peptide" evidence="2">
    <location>
        <begin position="1"/>
        <end position="24"/>
    </location>
</feature>
<organism evidence="3 4">
    <name type="scientific">Solimonas terrae</name>
    <dbReference type="NCBI Taxonomy" id="1396819"/>
    <lineage>
        <taxon>Bacteria</taxon>
        <taxon>Pseudomonadati</taxon>
        <taxon>Pseudomonadota</taxon>
        <taxon>Gammaproteobacteria</taxon>
        <taxon>Nevskiales</taxon>
        <taxon>Nevskiaceae</taxon>
        <taxon>Solimonas</taxon>
    </lineage>
</organism>
<dbReference type="PANTHER" id="PTHR24104:SF25">
    <property type="entry name" value="PROTEIN LIN-41"/>
    <property type="match status" value="1"/>
</dbReference>
<dbReference type="Proteomes" id="UP000472676">
    <property type="component" value="Unassembled WGS sequence"/>
</dbReference>
<evidence type="ECO:0008006" key="5">
    <source>
        <dbReference type="Google" id="ProtNLM"/>
    </source>
</evidence>
<feature type="region of interest" description="Disordered" evidence="1">
    <location>
        <begin position="357"/>
        <end position="388"/>
    </location>
</feature>
<accession>A0A6M2BYP7</accession>
<dbReference type="AlphaFoldDB" id="A0A6M2BYP7"/>
<name>A0A6M2BYP7_9GAMM</name>
<dbReference type="EMBL" id="JAAMOW010000012">
    <property type="protein sequence ID" value="NGY06949.1"/>
    <property type="molecule type" value="Genomic_DNA"/>
</dbReference>
<dbReference type="RefSeq" id="WP_166261479.1">
    <property type="nucleotide sequence ID" value="NZ_JAAMOW010000012.1"/>
</dbReference>
<keyword evidence="2" id="KW-0732">Signal</keyword>
<dbReference type="Gene3D" id="2.40.10.500">
    <property type="match status" value="2"/>
</dbReference>
<dbReference type="GO" id="GO:0008270">
    <property type="term" value="F:zinc ion binding"/>
    <property type="evidence" value="ECO:0007669"/>
    <property type="project" value="UniProtKB-KW"/>
</dbReference>
<protein>
    <recommendedName>
        <fullName evidence="5">NHL repeat containing protein</fullName>
    </recommendedName>
</protein>
<dbReference type="PROSITE" id="PS51257">
    <property type="entry name" value="PROKAR_LIPOPROTEIN"/>
    <property type="match status" value="1"/>
</dbReference>